<dbReference type="SUPFAM" id="SSF111321">
    <property type="entry name" value="AF1104-like"/>
    <property type="match status" value="1"/>
</dbReference>
<organism evidence="2 3">
    <name type="scientific">Sediminispirochaeta smaragdinae (strain DSM 11293 / JCM 15392 / SEBR 4228)</name>
    <name type="common">Spirochaeta smaragdinae</name>
    <dbReference type="NCBI Taxonomy" id="573413"/>
    <lineage>
        <taxon>Bacteria</taxon>
        <taxon>Pseudomonadati</taxon>
        <taxon>Spirochaetota</taxon>
        <taxon>Spirochaetia</taxon>
        <taxon>Spirochaetales</taxon>
        <taxon>Spirochaetaceae</taxon>
        <taxon>Sediminispirochaeta</taxon>
    </lineage>
</organism>
<dbReference type="InterPro" id="IPR002791">
    <property type="entry name" value="ARMT1-like_metal-bd"/>
</dbReference>
<dbReference type="Proteomes" id="UP000002318">
    <property type="component" value="Chromosome"/>
</dbReference>
<dbReference type="InterPro" id="IPR014444">
    <property type="entry name" value="PH1575-like"/>
</dbReference>
<dbReference type="OrthoDB" id="9796465at2"/>
<dbReference type="AlphaFoldDB" id="E1RAY8"/>
<dbReference type="eggNOG" id="COG1578">
    <property type="taxonomic scope" value="Bacteria"/>
</dbReference>
<evidence type="ECO:0000313" key="3">
    <source>
        <dbReference type="Proteomes" id="UP000002318"/>
    </source>
</evidence>
<dbReference type="EMBL" id="CP002116">
    <property type="protein sequence ID" value="ADK79518.1"/>
    <property type="molecule type" value="Genomic_DNA"/>
</dbReference>
<evidence type="ECO:0000313" key="2">
    <source>
        <dbReference type="EMBL" id="ADK79518.1"/>
    </source>
</evidence>
<dbReference type="InterPro" id="IPR036075">
    <property type="entry name" value="ARMT-1-like_metal-bd_sf"/>
</dbReference>
<dbReference type="Pfam" id="PF01937">
    <property type="entry name" value="ARMT1-like_dom"/>
    <property type="match status" value="1"/>
</dbReference>
<sequence>MRSYLDCFGCFMDQGLDVARRSGADEAQQRLILNEIARMFPSFDLETRPPVMSLNINQTIRNMTGVADPYADEKKRCNELALKAVGLVRDNIAAASDSLKRAMEYAIAGNSIDFGVNHHLDIDETLTDLINGEESKLASQSDSTFMLEAFRKELSNARSLLFISDNAGEIVFDMLLIEAIAALYPDISITVAVRDEPIINDATLEDAKAIGLNNVCEVISSGSPAPGTPLDLCSDEFLERFFSSDMVVAKGQGNYETLNDAPRMIYLLFRVKCRVISHHCGGAMGDIMLIPSQSIG</sequence>
<gene>
    <name evidence="2" type="ordered locus">Spirs_0362</name>
</gene>
<reference evidence="2 3" key="1">
    <citation type="journal article" date="2010" name="Stand. Genomic Sci.">
        <title>Complete genome sequence of Spirochaeta smaragdinae type strain (SEBR 4228).</title>
        <authorList>
            <person name="Mavromatis K."/>
            <person name="Yasawong M."/>
            <person name="Chertkov O."/>
            <person name="Lapidus A."/>
            <person name="Lucas S."/>
            <person name="Nolan M."/>
            <person name="Del Rio T.G."/>
            <person name="Tice H."/>
            <person name="Cheng J.F."/>
            <person name="Pitluck S."/>
            <person name="Liolios K."/>
            <person name="Ivanova N."/>
            <person name="Tapia R."/>
            <person name="Han C."/>
            <person name="Bruce D."/>
            <person name="Goodwin L."/>
            <person name="Pati A."/>
            <person name="Chen A."/>
            <person name="Palaniappan K."/>
            <person name="Land M."/>
            <person name="Hauser L."/>
            <person name="Chang Y.J."/>
            <person name="Jeffries C.D."/>
            <person name="Detter J.C."/>
            <person name="Rohde M."/>
            <person name="Brambilla E."/>
            <person name="Spring S."/>
            <person name="Goker M."/>
            <person name="Sikorski J."/>
            <person name="Woyke T."/>
            <person name="Bristow J."/>
            <person name="Eisen J.A."/>
            <person name="Markowitz V."/>
            <person name="Hugenholtz P."/>
            <person name="Klenk H.P."/>
            <person name="Kyrpides N.C."/>
        </authorList>
    </citation>
    <scope>NUCLEOTIDE SEQUENCE [LARGE SCALE GENOMIC DNA]</scope>
    <source>
        <strain evidence="3">DSM 11293 / JCM 15392 / SEBR 4228</strain>
    </source>
</reference>
<feature type="domain" description="Damage-control phosphatase ARMT1-like metal-binding" evidence="1">
    <location>
        <begin position="6"/>
        <end position="286"/>
    </location>
</feature>
<dbReference type="Gene3D" id="1.10.285.20">
    <property type="entry name" value="Uncharacterised protein PF01937, DUF89, domain 2"/>
    <property type="match status" value="1"/>
</dbReference>
<proteinExistence type="predicted"/>
<accession>E1RAY8</accession>
<dbReference type="KEGG" id="ssm:Spirs_0362"/>
<protein>
    <recommendedName>
        <fullName evidence="1">Damage-control phosphatase ARMT1-like metal-binding domain-containing protein</fullName>
    </recommendedName>
</protein>
<dbReference type="Gene3D" id="3.40.50.10880">
    <property type="entry name" value="Uncharacterised protein PF01937, DUF89, domain 3"/>
    <property type="match status" value="1"/>
</dbReference>
<dbReference type="STRING" id="573413.Spirs_0362"/>
<dbReference type="RefSeq" id="WP_013252982.1">
    <property type="nucleotide sequence ID" value="NC_014364.1"/>
</dbReference>
<dbReference type="HOGENOM" id="CLU_071520_1_0_12"/>
<name>E1RAY8_SEDSS</name>
<evidence type="ECO:0000259" key="1">
    <source>
        <dbReference type="Pfam" id="PF01937"/>
    </source>
</evidence>
<dbReference type="PIRSF" id="PIRSF006593">
    <property type="entry name" value="UCP006593"/>
    <property type="match status" value="1"/>
</dbReference>
<keyword evidence="3" id="KW-1185">Reference proteome</keyword>